<keyword evidence="1" id="KW-0472">Membrane</keyword>
<evidence type="ECO:0000313" key="3">
    <source>
        <dbReference type="Proteomes" id="UP000242991"/>
    </source>
</evidence>
<evidence type="ECO:0000256" key="1">
    <source>
        <dbReference type="SAM" id="Phobius"/>
    </source>
</evidence>
<keyword evidence="1" id="KW-0812">Transmembrane</keyword>
<dbReference type="Proteomes" id="UP000242991">
    <property type="component" value="Chromosome 6"/>
</dbReference>
<name>A0A7G2HKL5_CRYPV</name>
<feature type="transmembrane region" description="Helical" evidence="1">
    <location>
        <begin position="12"/>
        <end position="30"/>
    </location>
</feature>
<feature type="transmembrane region" description="Helical" evidence="1">
    <location>
        <begin position="42"/>
        <end position="64"/>
    </location>
</feature>
<evidence type="ECO:0000313" key="2">
    <source>
        <dbReference type="EMBL" id="CAD98419.1"/>
    </source>
</evidence>
<gene>
    <name evidence="2" type="ORF">1MB.516</name>
</gene>
<keyword evidence="1" id="KW-1133">Transmembrane helix</keyword>
<dbReference type="EMBL" id="BX538352">
    <property type="protein sequence ID" value="CAD98419.1"/>
    <property type="molecule type" value="Genomic_DNA"/>
</dbReference>
<proteinExistence type="predicted"/>
<organism evidence="2 3">
    <name type="scientific">Cryptosporidium parvum</name>
    <dbReference type="NCBI Taxonomy" id="5807"/>
    <lineage>
        <taxon>Eukaryota</taxon>
        <taxon>Sar</taxon>
        <taxon>Alveolata</taxon>
        <taxon>Apicomplexa</taxon>
        <taxon>Conoidasida</taxon>
        <taxon>Coccidia</taxon>
        <taxon>Eucoccidiorida</taxon>
        <taxon>Eimeriorina</taxon>
        <taxon>Cryptosporidiidae</taxon>
        <taxon>Cryptosporidium</taxon>
    </lineage>
</organism>
<protein>
    <submittedName>
        <fullName evidence="2">Uncharacterized protein</fullName>
    </submittedName>
</protein>
<sequence>MHSTYILHIYIYRYMYIYLFIMAQFMFIYSNISTSQSSFFPIFTRLLFFTSRWINTISLSWSFFPLYLSRPFPFTLLNTIFFFSPA</sequence>
<reference evidence="2 3" key="1">
    <citation type="journal article" date="2003" name="Genome Res.">
        <title>Integrated mapping, chromosomal sequencing and sequence analysis of Cryptosporidium parvum.</title>
        <authorList>
            <person name="Bankier A.T."/>
            <person name="Spriggs H.F."/>
            <person name="Fartmann B."/>
            <person name="Konfortov B.A."/>
            <person name="Madera M."/>
            <person name="Vogel C."/>
            <person name="Teichmann S.A."/>
            <person name="Ivens A."/>
            <person name="Dear P.H."/>
        </authorList>
    </citation>
    <scope>NUCLEOTIDE SEQUENCE [LARGE SCALE GENOMIC DNA]</scope>
    <source>
        <strain evidence="2 3">Iowa</strain>
    </source>
</reference>
<dbReference type="AlphaFoldDB" id="A0A7G2HKL5"/>
<accession>A0A7G2HKL5</accession>